<comment type="function">
    <text evidence="4">Acts as an anti-CsrA protein, binds CsrA and prevents it from repressing translation of its target genes, one of which is flagellin. Binds to flagellin and participates in the assembly of the flagellum.</text>
</comment>
<dbReference type="InterPro" id="IPR024046">
    <property type="entry name" value="Flagellar_assmbl_FliW_dom_sf"/>
</dbReference>
<reference key="1">
    <citation type="submission" date="2010-11" db="EMBL/GenBank/DDBJ databases">
        <title>The complete genome of chromosome of Calditerrivibrio nitroreducens DSM 19672.</title>
        <authorList>
            <consortium name="US DOE Joint Genome Institute (JGI-PGF)"/>
            <person name="Lucas S."/>
            <person name="Copeland A."/>
            <person name="Lapidus A."/>
            <person name="Bruce D."/>
            <person name="Goodwin L."/>
            <person name="Pitluck S."/>
            <person name="Kyrpides N."/>
            <person name="Mavromatis K."/>
            <person name="Ivanova N."/>
            <person name="Mikhailova N."/>
            <person name="Zeytun A."/>
            <person name="Brettin T."/>
            <person name="Detter J.C."/>
            <person name="Tapia R."/>
            <person name="Han C."/>
            <person name="Land M."/>
            <person name="Hauser L."/>
            <person name="Markowitz V."/>
            <person name="Cheng J.-F."/>
            <person name="Hugenholtz P."/>
            <person name="Woyke T."/>
            <person name="Wu D."/>
            <person name="Spring S."/>
            <person name="Schroeder M."/>
            <person name="Brambilla E."/>
            <person name="Klenk H.-P."/>
            <person name="Eisen J.A."/>
        </authorList>
    </citation>
    <scope>NUCLEOTIDE SEQUENCE [LARGE SCALE GENOMIC DNA]</scope>
    <source>
        <strain>DSM 19672</strain>
    </source>
</reference>
<evidence type="ECO:0000256" key="3">
    <source>
        <dbReference type="ARBA" id="ARBA00022845"/>
    </source>
</evidence>
<dbReference type="GO" id="GO:0005737">
    <property type="term" value="C:cytoplasm"/>
    <property type="evidence" value="ECO:0007669"/>
    <property type="project" value="UniProtKB-SubCell"/>
</dbReference>
<dbReference type="GO" id="GO:0044780">
    <property type="term" value="P:bacterial-type flagellum assembly"/>
    <property type="evidence" value="ECO:0007669"/>
    <property type="project" value="UniProtKB-UniRule"/>
</dbReference>
<evidence type="ECO:0000313" key="6">
    <source>
        <dbReference type="Proteomes" id="UP000007039"/>
    </source>
</evidence>
<comment type="subcellular location">
    <subcellularLocation>
        <location evidence="4">Cytoplasm</location>
    </subcellularLocation>
</comment>
<dbReference type="SUPFAM" id="SSF141457">
    <property type="entry name" value="BH3618-like"/>
    <property type="match status" value="1"/>
</dbReference>
<evidence type="ECO:0000256" key="4">
    <source>
        <dbReference type="HAMAP-Rule" id="MF_01185"/>
    </source>
</evidence>
<dbReference type="Gene3D" id="2.30.290.10">
    <property type="entry name" value="BH3618-like"/>
    <property type="match status" value="1"/>
</dbReference>
<dbReference type="STRING" id="768670.Calni_0216"/>
<name>E4TJ93_CALNY</name>
<reference evidence="5 6" key="2">
    <citation type="journal article" date="2011" name="Stand. Genomic Sci.">
        <title>Complete genome sequence of Calditerrivibrio nitroreducens type strain (Yu37-1).</title>
        <authorList>
            <person name="Pitluck S."/>
            <person name="Sikorski J."/>
            <person name="Zeytun A."/>
            <person name="Lapidus A."/>
            <person name="Nolan M."/>
            <person name="Lucas S."/>
            <person name="Hammon N."/>
            <person name="Deshpande S."/>
            <person name="Cheng J.F."/>
            <person name="Tapia R."/>
            <person name="Han C."/>
            <person name="Goodwin L."/>
            <person name="Liolios K."/>
            <person name="Pagani I."/>
            <person name="Ivanova N."/>
            <person name="Mavromatis K."/>
            <person name="Pati A."/>
            <person name="Chen A."/>
            <person name="Palaniappan K."/>
            <person name="Hauser L."/>
            <person name="Chang Y.J."/>
            <person name="Jeffries C.D."/>
            <person name="Detter J.C."/>
            <person name="Brambilla E."/>
            <person name="Djao O.D."/>
            <person name="Rohde M."/>
            <person name="Spring S."/>
            <person name="Goker M."/>
            <person name="Woyke T."/>
            <person name="Bristow J."/>
            <person name="Eisen J.A."/>
            <person name="Markowitz V."/>
            <person name="Hugenholtz P."/>
            <person name="Kyrpides N.C."/>
            <person name="Klenk H.P."/>
            <person name="Land M."/>
        </authorList>
    </citation>
    <scope>NUCLEOTIDE SEQUENCE [LARGE SCALE GENOMIC DNA]</scope>
    <source>
        <strain evidence="6">DSM 19672 / NBRC 101217 / Yu37-1</strain>
    </source>
</reference>
<keyword evidence="1 4" id="KW-0963">Cytoplasm</keyword>
<accession>E4TJ93</accession>
<dbReference type="PANTHER" id="PTHR39190">
    <property type="entry name" value="FLAGELLAR ASSEMBLY FACTOR FLIW"/>
    <property type="match status" value="1"/>
</dbReference>
<gene>
    <name evidence="4" type="primary">fliW</name>
    <name evidence="5" type="ordered locus">Calni_0216</name>
</gene>
<dbReference type="eggNOG" id="COG1699">
    <property type="taxonomic scope" value="Bacteria"/>
</dbReference>
<evidence type="ECO:0000256" key="1">
    <source>
        <dbReference type="ARBA" id="ARBA00022490"/>
    </source>
</evidence>
<protein>
    <recommendedName>
        <fullName evidence="4">Flagellar assembly factor FliW</fullName>
    </recommendedName>
</protein>
<comment type="similarity">
    <text evidence="4">Belongs to the FliW family.</text>
</comment>
<dbReference type="GO" id="GO:0006417">
    <property type="term" value="P:regulation of translation"/>
    <property type="evidence" value="ECO:0007669"/>
    <property type="project" value="UniProtKB-KW"/>
</dbReference>
<sequence length="155" mass="17865">MEAKANAKRKQMEKKVLYSLKYGKLEFTDDDIFYMTSPLLGFAHLSDFLLISSEEHLPFYVFHSSEDPTVSFVIIDIKSFFPDYAPEIHKRDLKILQAKSRDDLVLFGIVVVPSNPKEATVNLKAPLAINVQKKLAKQIILEDDRYQIKTPLFKE</sequence>
<dbReference type="PANTHER" id="PTHR39190:SF1">
    <property type="entry name" value="FLAGELLAR ASSEMBLY FACTOR FLIW"/>
    <property type="match status" value="1"/>
</dbReference>
<organism evidence="5 6">
    <name type="scientific">Calditerrivibrio nitroreducens (strain DSM 19672 / NBRC 101217 / Yu37-1)</name>
    <dbReference type="NCBI Taxonomy" id="768670"/>
    <lineage>
        <taxon>Bacteria</taxon>
        <taxon>Pseudomonadati</taxon>
        <taxon>Deferribacterota</taxon>
        <taxon>Deferribacteres</taxon>
        <taxon>Deferribacterales</taxon>
        <taxon>Calditerrivibrionaceae</taxon>
    </lineage>
</organism>
<dbReference type="HOGENOM" id="CLU_112356_0_2_0"/>
<comment type="subunit">
    <text evidence="4">Interacts with translational regulator CsrA and flagellin(s).</text>
</comment>
<evidence type="ECO:0000256" key="2">
    <source>
        <dbReference type="ARBA" id="ARBA00022795"/>
    </source>
</evidence>
<keyword evidence="2 4" id="KW-1005">Bacterial flagellum biogenesis</keyword>
<proteinExistence type="inferred from homology"/>
<dbReference type="Pfam" id="PF02623">
    <property type="entry name" value="FliW"/>
    <property type="match status" value="1"/>
</dbReference>
<evidence type="ECO:0000313" key="5">
    <source>
        <dbReference type="EMBL" id="ADR18129.1"/>
    </source>
</evidence>
<keyword evidence="6" id="KW-1185">Reference proteome</keyword>
<dbReference type="Proteomes" id="UP000007039">
    <property type="component" value="Chromosome"/>
</dbReference>
<dbReference type="InterPro" id="IPR003775">
    <property type="entry name" value="Flagellar_assembly_factor_FliW"/>
</dbReference>
<dbReference type="HAMAP" id="MF_01185">
    <property type="entry name" value="FliW"/>
    <property type="match status" value="1"/>
</dbReference>
<keyword evidence="4" id="KW-0143">Chaperone</keyword>
<dbReference type="EMBL" id="CP002347">
    <property type="protein sequence ID" value="ADR18129.1"/>
    <property type="molecule type" value="Genomic_DNA"/>
</dbReference>
<dbReference type="AlphaFoldDB" id="E4TJ93"/>
<dbReference type="KEGG" id="cni:Calni_0216"/>
<keyword evidence="3 4" id="KW-0810">Translation regulation</keyword>
<dbReference type="RefSeq" id="WP_013450346.1">
    <property type="nucleotide sequence ID" value="NC_014758.1"/>
</dbReference>